<dbReference type="eggNOG" id="ENOG502S6A0">
    <property type="taxonomic scope" value="Eukaryota"/>
</dbReference>
<proteinExistence type="predicted"/>
<name>A0A091V7Z0_NIPNI</name>
<evidence type="ECO:0008006" key="3">
    <source>
        <dbReference type="Google" id="ProtNLM"/>
    </source>
</evidence>
<evidence type="ECO:0000313" key="1">
    <source>
        <dbReference type="EMBL" id="KFQ98487.1"/>
    </source>
</evidence>
<keyword evidence="2" id="KW-1185">Reference proteome</keyword>
<evidence type="ECO:0000313" key="2">
    <source>
        <dbReference type="Proteomes" id="UP000053283"/>
    </source>
</evidence>
<gene>
    <name evidence="1" type="ORF">Y956_09488</name>
</gene>
<accession>A0A091V7Z0</accession>
<organism evidence="1 2">
    <name type="scientific">Nipponia nippon</name>
    <name type="common">Crested ibis</name>
    <name type="synonym">Ibis nippon</name>
    <dbReference type="NCBI Taxonomy" id="128390"/>
    <lineage>
        <taxon>Eukaryota</taxon>
        <taxon>Metazoa</taxon>
        <taxon>Chordata</taxon>
        <taxon>Craniata</taxon>
        <taxon>Vertebrata</taxon>
        <taxon>Euteleostomi</taxon>
        <taxon>Archelosauria</taxon>
        <taxon>Archosauria</taxon>
        <taxon>Dinosauria</taxon>
        <taxon>Saurischia</taxon>
        <taxon>Theropoda</taxon>
        <taxon>Coelurosauria</taxon>
        <taxon>Aves</taxon>
        <taxon>Neognathae</taxon>
        <taxon>Neoaves</taxon>
        <taxon>Aequornithes</taxon>
        <taxon>Pelecaniformes</taxon>
        <taxon>Threskiornithidae</taxon>
        <taxon>Nipponia</taxon>
    </lineage>
</organism>
<dbReference type="EMBL" id="KL410714">
    <property type="protein sequence ID" value="KFQ98487.1"/>
    <property type="molecule type" value="Genomic_DNA"/>
</dbReference>
<dbReference type="AlphaFoldDB" id="A0A091V7Z0"/>
<dbReference type="PANTHER" id="PTHR14636">
    <property type="entry name" value="TPA-INDUCED TRANSMEMBRANE PROTEIN"/>
    <property type="match status" value="1"/>
</dbReference>
<dbReference type="Proteomes" id="UP000053283">
    <property type="component" value="Unassembled WGS sequence"/>
</dbReference>
<dbReference type="InterPro" id="IPR033223">
    <property type="entry name" value="TTMP"/>
</dbReference>
<sequence>LLFFSNESSTVFYQLEFSVPPSTEGFMENTMNPDFIRSVLLQNIYDED</sequence>
<dbReference type="PANTHER" id="PTHR14636:SF1">
    <property type="entry name" value="TPA-INDUCED TRANSMEMBRANE PROTEIN"/>
    <property type="match status" value="1"/>
</dbReference>
<protein>
    <recommendedName>
        <fullName evidence="3">TPA-induced transmembrane protein</fullName>
    </recommendedName>
</protein>
<reference evidence="1 2" key="1">
    <citation type="submission" date="2014-04" db="EMBL/GenBank/DDBJ databases">
        <title>Genome evolution of avian class.</title>
        <authorList>
            <person name="Zhang G."/>
            <person name="Li C."/>
        </authorList>
    </citation>
    <scope>NUCLEOTIDE SEQUENCE [LARGE SCALE GENOMIC DNA]</scope>
    <source>
        <strain evidence="1">BGI_Y956</strain>
    </source>
</reference>
<feature type="non-terminal residue" evidence="1">
    <location>
        <position position="48"/>
    </location>
</feature>
<feature type="non-terminal residue" evidence="1">
    <location>
        <position position="1"/>
    </location>
</feature>